<dbReference type="InParanoid" id="A0A2T3AB58"/>
<proteinExistence type="predicted"/>
<organism evidence="2 3">
    <name type="scientific">Coniella lustricola</name>
    <dbReference type="NCBI Taxonomy" id="2025994"/>
    <lineage>
        <taxon>Eukaryota</taxon>
        <taxon>Fungi</taxon>
        <taxon>Dikarya</taxon>
        <taxon>Ascomycota</taxon>
        <taxon>Pezizomycotina</taxon>
        <taxon>Sordariomycetes</taxon>
        <taxon>Sordariomycetidae</taxon>
        <taxon>Diaporthales</taxon>
        <taxon>Schizoparmaceae</taxon>
        <taxon>Coniella</taxon>
    </lineage>
</organism>
<protein>
    <submittedName>
        <fullName evidence="2">Uncharacterized protein</fullName>
    </submittedName>
</protein>
<reference evidence="2 3" key="1">
    <citation type="journal article" date="2018" name="Mycol. Prog.">
        <title>Coniella lustricola, a new species from submerged detritus.</title>
        <authorList>
            <person name="Raudabaugh D.B."/>
            <person name="Iturriaga T."/>
            <person name="Carver A."/>
            <person name="Mondo S."/>
            <person name="Pangilinan J."/>
            <person name="Lipzen A."/>
            <person name="He G."/>
            <person name="Amirebrahimi M."/>
            <person name="Grigoriev I.V."/>
            <person name="Miller A.N."/>
        </authorList>
    </citation>
    <scope>NUCLEOTIDE SEQUENCE [LARGE SCALE GENOMIC DNA]</scope>
    <source>
        <strain evidence="2 3">B22-T-1</strain>
    </source>
</reference>
<feature type="region of interest" description="Disordered" evidence="1">
    <location>
        <begin position="122"/>
        <end position="146"/>
    </location>
</feature>
<feature type="compositionally biased region" description="Basic residues" evidence="1">
    <location>
        <begin position="202"/>
        <end position="212"/>
    </location>
</feature>
<keyword evidence="3" id="KW-1185">Reference proteome</keyword>
<sequence length="265" mass="29420">MGVTCSGPGRRKQNSQQHRWSVATMGLPALCQCTNRHDEHERMDMENAPPRWIARLGPTSRTRTRTRTRTRQTPKRRPTSHFPTSATCAHCSDTRRCTRLQSRRRGRQCPSPLCTESSATVTCCHSSSPRSPKGRPKLVDPQGLAPPPALALPVRIHGAVSGCVSLGTRKEETSHDVHGDAEHQTPRLRWPDPVHAQPLPKSQRKNPPRRQHSTFPRHQCACKKGPPSCTTTPPRRCNGPWTAVAASASPLWAGLGRVRPRCLEP</sequence>
<evidence type="ECO:0000313" key="3">
    <source>
        <dbReference type="Proteomes" id="UP000241462"/>
    </source>
</evidence>
<evidence type="ECO:0000313" key="2">
    <source>
        <dbReference type="EMBL" id="PSR90340.1"/>
    </source>
</evidence>
<dbReference type="Proteomes" id="UP000241462">
    <property type="component" value="Unassembled WGS sequence"/>
</dbReference>
<gene>
    <name evidence="2" type="ORF">BD289DRAFT_222605</name>
</gene>
<accession>A0A2T3AB58</accession>
<feature type="compositionally biased region" description="Low complexity" evidence="1">
    <location>
        <begin position="226"/>
        <end position="235"/>
    </location>
</feature>
<feature type="compositionally biased region" description="Basic residues" evidence="1">
    <location>
        <begin position="62"/>
        <end position="79"/>
    </location>
</feature>
<dbReference type="EMBL" id="KZ678421">
    <property type="protein sequence ID" value="PSR90340.1"/>
    <property type="molecule type" value="Genomic_DNA"/>
</dbReference>
<feature type="region of interest" description="Disordered" evidence="1">
    <location>
        <begin position="170"/>
        <end position="235"/>
    </location>
</feature>
<feature type="compositionally biased region" description="Basic and acidic residues" evidence="1">
    <location>
        <begin position="170"/>
        <end position="192"/>
    </location>
</feature>
<evidence type="ECO:0000256" key="1">
    <source>
        <dbReference type="SAM" id="MobiDB-lite"/>
    </source>
</evidence>
<name>A0A2T3AB58_9PEZI</name>
<dbReference type="AlphaFoldDB" id="A0A2T3AB58"/>
<feature type="region of interest" description="Disordered" evidence="1">
    <location>
        <begin position="55"/>
        <end position="85"/>
    </location>
</feature>